<evidence type="ECO:0000313" key="2">
    <source>
        <dbReference type="EMBL" id="GFG79301.1"/>
    </source>
</evidence>
<keyword evidence="4" id="KW-1185">Reference proteome</keyword>
<proteinExistence type="predicted"/>
<gene>
    <name evidence="2" type="ORF">MPRG_25770</name>
    <name evidence="3" type="ORF">QXL92_09335</name>
</gene>
<evidence type="ECO:0000313" key="5">
    <source>
        <dbReference type="Proteomes" id="UP001229081"/>
    </source>
</evidence>
<feature type="compositionally biased region" description="Low complexity" evidence="1">
    <location>
        <begin position="29"/>
        <end position="54"/>
    </location>
</feature>
<sequence length="136" mass="14093">MGMRWWIAAVVVAATVMTGCSSGKTVVRSSGTSSAAKSTSAAASSSEATSTESAPVTTLDSSQCVDVTGANLDLLTASDKDAARKAADTLERYNPPSSVKSAIEHFVTTGGAHFDDPDYTKNNQIVKSWVDQVCPT</sequence>
<dbReference type="RefSeq" id="WP_197519244.1">
    <property type="nucleotide sequence ID" value="NZ_JAUFSA010000001.1"/>
</dbReference>
<reference evidence="2" key="2">
    <citation type="submission" date="2020-02" db="EMBL/GenBank/DDBJ databases">
        <authorList>
            <person name="Matsumoto Y."/>
            <person name="Kinjo T."/>
            <person name="Motooka D."/>
            <person name="Nabeya D."/>
            <person name="Jung N."/>
            <person name="Uechi K."/>
            <person name="Horii T."/>
            <person name="Iida T."/>
            <person name="Fujita J."/>
            <person name="Nakamura S."/>
        </authorList>
    </citation>
    <scope>NUCLEOTIDE SEQUENCE</scope>
    <source>
        <strain evidence="2">JCM 18565</strain>
    </source>
</reference>
<dbReference type="EMBL" id="JAUFSA010000001">
    <property type="protein sequence ID" value="MDP7734945.1"/>
    <property type="molecule type" value="Genomic_DNA"/>
</dbReference>
<dbReference type="Proteomes" id="UP000465240">
    <property type="component" value="Unassembled WGS sequence"/>
</dbReference>
<dbReference type="PROSITE" id="PS51257">
    <property type="entry name" value="PROKAR_LIPOPROTEIN"/>
    <property type="match status" value="1"/>
</dbReference>
<evidence type="ECO:0000313" key="3">
    <source>
        <dbReference type="EMBL" id="MDP7734945.1"/>
    </source>
</evidence>
<evidence type="ECO:0000313" key="4">
    <source>
        <dbReference type="Proteomes" id="UP000465240"/>
    </source>
</evidence>
<evidence type="ECO:0000256" key="1">
    <source>
        <dbReference type="SAM" id="MobiDB-lite"/>
    </source>
</evidence>
<protein>
    <submittedName>
        <fullName evidence="3">Uncharacterized protein</fullName>
    </submittedName>
</protein>
<reference evidence="3" key="3">
    <citation type="submission" date="2023-06" db="EMBL/GenBank/DDBJ databases">
        <title>Identification of two novel mycobacterium reveal diversities and complexities of Mycobacterium gordonae clade.</title>
        <authorList>
            <person name="Matsumoto Y."/>
            <person name="Nakamura S."/>
            <person name="Motooka D."/>
            <person name="Fukushima K."/>
        </authorList>
    </citation>
    <scope>NUCLEOTIDE SEQUENCE</scope>
    <source>
        <strain evidence="3">TY812</strain>
    </source>
</reference>
<comment type="caution">
    <text evidence="3">The sequence shown here is derived from an EMBL/GenBank/DDBJ whole genome shotgun (WGS) entry which is preliminary data.</text>
</comment>
<accession>A0AAJ1W0G4</accession>
<name>A0AAJ1W0G4_9MYCO</name>
<feature type="region of interest" description="Disordered" evidence="1">
    <location>
        <begin position="25"/>
        <end position="60"/>
    </location>
</feature>
<reference evidence="2 4" key="1">
    <citation type="journal article" date="2019" name="Emerg. Microbes Infect.">
        <title>Comprehensive subspecies identification of 175 nontuberculous mycobacteria species based on 7547 genomic profiles.</title>
        <authorList>
            <person name="Matsumoto Y."/>
            <person name="Kinjo T."/>
            <person name="Motooka D."/>
            <person name="Nabeya D."/>
            <person name="Jung N."/>
            <person name="Uechi K."/>
            <person name="Horii T."/>
            <person name="Iida T."/>
            <person name="Fujita J."/>
            <person name="Nakamura S."/>
        </authorList>
    </citation>
    <scope>NUCLEOTIDE SEQUENCE [LARGE SCALE GENOMIC DNA]</scope>
    <source>
        <strain evidence="2 4">JCM 18565</strain>
    </source>
</reference>
<dbReference type="EMBL" id="BLKX01000001">
    <property type="protein sequence ID" value="GFG79301.1"/>
    <property type="molecule type" value="Genomic_DNA"/>
</dbReference>
<dbReference type="Proteomes" id="UP001229081">
    <property type="component" value="Unassembled WGS sequence"/>
</dbReference>
<dbReference type="AlphaFoldDB" id="A0AAJ1W0G4"/>
<organism evidence="3 5">
    <name type="scientific">Mycobacterium paragordonae</name>
    <dbReference type="NCBI Taxonomy" id="1389713"/>
    <lineage>
        <taxon>Bacteria</taxon>
        <taxon>Bacillati</taxon>
        <taxon>Actinomycetota</taxon>
        <taxon>Actinomycetes</taxon>
        <taxon>Mycobacteriales</taxon>
        <taxon>Mycobacteriaceae</taxon>
        <taxon>Mycobacterium</taxon>
    </lineage>
</organism>